<reference evidence="1 2" key="1">
    <citation type="journal article" date="2019" name="Commun. Biol.">
        <title>The bagworm genome reveals a unique fibroin gene that provides high tensile strength.</title>
        <authorList>
            <person name="Kono N."/>
            <person name="Nakamura H."/>
            <person name="Ohtoshi R."/>
            <person name="Tomita M."/>
            <person name="Numata K."/>
            <person name="Arakawa K."/>
        </authorList>
    </citation>
    <scope>NUCLEOTIDE SEQUENCE [LARGE SCALE GENOMIC DNA]</scope>
</reference>
<comment type="caution">
    <text evidence="1">The sequence shown here is derived from an EMBL/GenBank/DDBJ whole genome shotgun (WGS) entry which is preliminary data.</text>
</comment>
<accession>A0A4C1YIW3</accession>
<organism evidence="1 2">
    <name type="scientific">Eumeta variegata</name>
    <name type="common">Bagworm moth</name>
    <name type="synonym">Eumeta japonica</name>
    <dbReference type="NCBI Taxonomy" id="151549"/>
    <lineage>
        <taxon>Eukaryota</taxon>
        <taxon>Metazoa</taxon>
        <taxon>Ecdysozoa</taxon>
        <taxon>Arthropoda</taxon>
        <taxon>Hexapoda</taxon>
        <taxon>Insecta</taxon>
        <taxon>Pterygota</taxon>
        <taxon>Neoptera</taxon>
        <taxon>Endopterygota</taxon>
        <taxon>Lepidoptera</taxon>
        <taxon>Glossata</taxon>
        <taxon>Ditrysia</taxon>
        <taxon>Tineoidea</taxon>
        <taxon>Psychidae</taxon>
        <taxon>Oiketicinae</taxon>
        <taxon>Eumeta</taxon>
    </lineage>
</organism>
<sequence>MSTFNRLSFTEQKSYYREIGNQLHTHSFYICSTRPLLPIKTLAFQRPLTVTAHSIFEGERALKNDPRGRDDLHKRGKECSRGSGLEAAFGRSMRVPYKTADFPENRTPVTQNAACIPALSSNKKLSNILDPRTSTAASSTR</sequence>
<evidence type="ECO:0000313" key="1">
    <source>
        <dbReference type="EMBL" id="GBP76058.1"/>
    </source>
</evidence>
<proteinExistence type="predicted"/>
<protein>
    <submittedName>
        <fullName evidence="1">Uncharacterized protein</fullName>
    </submittedName>
</protein>
<name>A0A4C1YIW3_EUMVA</name>
<evidence type="ECO:0000313" key="2">
    <source>
        <dbReference type="Proteomes" id="UP000299102"/>
    </source>
</evidence>
<dbReference type="Proteomes" id="UP000299102">
    <property type="component" value="Unassembled WGS sequence"/>
</dbReference>
<dbReference type="AlphaFoldDB" id="A0A4C1YIW3"/>
<keyword evidence="2" id="KW-1185">Reference proteome</keyword>
<gene>
    <name evidence="1" type="ORF">EVAR_44840_1</name>
</gene>
<dbReference type="EMBL" id="BGZK01001274">
    <property type="protein sequence ID" value="GBP76058.1"/>
    <property type="molecule type" value="Genomic_DNA"/>
</dbReference>